<accession>A0A9Q8QN71</accession>
<gene>
    <name evidence="1" type="ORF">JDV02_007807</name>
</gene>
<evidence type="ECO:0000313" key="2">
    <source>
        <dbReference type="Proteomes" id="UP000829364"/>
    </source>
</evidence>
<reference evidence="1" key="1">
    <citation type="submission" date="2021-11" db="EMBL/GenBank/DDBJ databases">
        <title>Purpureocillium_takamizusanense_genome.</title>
        <authorList>
            <person name="Nguyen N.-H."/>
        </authorList>
    </citation>
    <scope>NUCLEOTIDE SEQUENCE</scope>
    <source>
        <strain evidence="1">PT3</strain>
    </source>
</reference>
<sequence>MPRSLPSTISMAPLLPLIEYIPHTRIQTTPPTHHTAMKSWALYLLALCPLALAGEMWEVKEGICFFDDEMPLPCEPGFYCGVEVGNKTTQLMICPDEYPCRPEPGRETSKCWMTFRNGRNQSVKCD</sequence>
<dbReference type="GeneID" id="72069755"/>
<dbReference type="AlphaFoldDB" id="A0A9Q8QN71"/>
<evidence type="ECO:0000313" key="1">
    <source>
        <dbReference type="EMBL" id="UNI21856.1"/>
    </source>
</evidence>
<protein>
    <submittedName>
        <fullName evidence="1">Uncharacterized protein</fullName>
    </submittedName>
</protein>
<dbReference type="EMBL" id="CP086360">
    <property type="protein sequence ID" value="UNI21856.1"/>
    <property type="molecule type" value="Genomic_DNA"/>
</dbReference>
<organism evidence="1 2">
    <name type="scientific">Purpureocillium takamizusanense</name>
    <dbReference type="NCBI Taxonomy" id="2060973"/>
    <lineage>
        <taxon>Eukaryota</taxon>
        <taxon>Fungi</taxon>
        <taxon>Dikarya</taxon>
        <taxon>Ascomycota</taxon>
        <taxon>Pezizomycotina</taxon>
        <taxon>Sordariomycetes</taxon>
        <taxon>Hypocreomycetidae</taxon>
        <taxon>Hypocreales</taxon>
        <taxon>Ophiocordycipitaceae</taxon>
        <taxon>Purpureocillium</taxon>
    </lineage>
</organism>
<keyword evidence="2" id="KW-1185">Reference proteome</keyword>
<dbReference type="Proteomes" id="UP000829364">
    <property type="component" value="Chromosome 7"/>
</dbReference>
<proteinExistence type="predicted"/>
<dbReference type="RefSeq" id="XP_047845337.1">
    <property type="nucleotide sequence ID" value="XM_047989338.1"/>
</dbReference>
<name>A0A9Q8QN71_9HYPO</name>
<dbReference type="KEGG" id="ptkz:JDV02_007807"/>